<gene>
    <name evidence="8 10" type="primary">secY2</name>
    <name evidence="10" type="ORF">E5983_03975</name>
</gene>
<dbReference type="AlphaFoldDB" id="A0A7X3G9R6"/>
<dbReference type="EMBL" id="WSRS01000025">
    <property type="protein sequence ID" value="MVX58804.1"/>
    <property type="molecule type" value="Genomic_DNA"/>
</dbReference>
<name>A0A7X3G9R6_9STRE</name>
<evidence type="ECO:0000313" key="11">
    <source>
        <dbReference type="Proteomes" id="UP000461595"/>
    </source>
</evidence>
<dbReference type="GO" id="GO:0065002">
    <property type="term" value="P:intracellular protein transmembrane transport"/>
    <property type="evidence" value="ECO:0007669"/>
    <property type="project" value="UniProtKB-UniRule"/>
</dbReference>
<comment type="function">
    <text evidence="8">Part of the accessory SecA2/SecY2 system specifically required for export of possible cell wall proteins. The central subunit of a protein translocation channel.</text>
</comment>
<evidence type="ECO:0000256" key="2">
    <source>
        <dbReference type="ARBA" id="ARBA00022475"/>
    </source>
</evidence>
<reference evidence="10 11" key="1">
    <citation type="submission" date="2019-12" db="EMBL/GenBank/DDBJ databases">
        <title>Microbes associate with the intestines of laboratory mice.</title>
        <authorList>
            <person name="Navarre W."/>
            <person name="Wong E."/>
        </authorList>
    </citation>
    <scope>NUCLEOTIDE SEQUENCE [LARGE SCALE GENOMIC DNA]</scope>
    <source>
        <strain evidence="10 11">NM51_B2-22</strain>
    </source>
</reference>
<keyword evidence="6 8" id="KW-0811">Translocation</keyword>
<dbReference type="NCBIfam" id="TIGR02920">
    <property type="entry name" value="acc_sec_Y2"/>
    <property type="match status" value="1"/>
</dbReference>
<accession>A0A7X3G9R6</accession>
<keyword evidence="3 8" id="KW-0812">Transmembrane</keyword>
<dbReference type="Gene3D" id="1.10.3370.10">
    <property type="entry name" value="SecY subunit domain"/>
    <property type="match status" value="1"/>
</dbReference>
<evidence type="ECO:0000256" key="7">
    <source>
        <dbReference type="ARBA" id="ARBA00023136"/>
    </source>
</evidence>
<dbReference type="RefSeq" id="WP_160332616.1">
    <property type="nucleotide sequence ID" value="NZ_WSRS01000025.1"/>
</dbReference>
<evidence type="ECO:0000256" key="9">
    <source>
        <dbReference type="NCBIfam" id="TIGR02920"/>
    </source>
</evidence>
<keyword evidence="1 8" id="KW-0813">Transport</keyword>
<dbReference type="SUPFAM" id="SSF103491">
    <property type="entry name" value="Preprotein translocase SecY subunit"/>
    <property type="match status" value="1"/>
</dbReference>
<sequence>MYTIRKKWASSLLLRKMIWTLLIVLVYMIGRFLPVPTAVVSQEVANHHLLNNLATVTGARISAMTLFSLGLSPWMTTIIIWRFFTVFNLFKQQTQAQIYRYRMLLTLVVGAIQGLGLTATADLRELTLLGLSGDGPAIWVTILILIAGSVVLTWLGNRNAERGLGGMTILILVNMILAFLENGLSFFAEVQRFSWSLLGQVLVFLLVYGALVLMTVTLYRGEYRIPIKRVGLNSSYNQKSYLPIRVTPAGALPFMYGMTLMMLPAYLLNGLRFLYPEQEFLKVLVANLNLSQLPGALFYIALLYVLAIGFAYYNYDAFDIAKNMRNNGDYIEGVQPGKATKLFIQDKVNSLAQFGALTVIVIGGLPLLFLLLQGEQDGSVSIALLINNAYIVSSLLLGVIEQVNTIQSWKQYNHVI</sequence>
<evidence type="ECO:0000256" key="5">
    <source>
        <dbReference type="ARBA" id="ARBA00022989"/>
    </source>
</evidence>
<proteinExistence type="inferred from homology"/>
<keyword evidence="5 8" id="KW-1133">Transmembrane helix</keyword>
<dbReference type="InterPro" id="IPR023201">
    <property type="entry name" value="SecY_dom_sf"/>
</dbReference>
<evidence type="ECO:0000256" key="6">
    <source>
        <dbReference type="ARBA" id="ARBA00023010"/>
    </source>
</evidence>
<evidence type="ECO:0000313" key="10">
    <source>
        <dbReference type="EMBL" id="MVX58804.1"/>
    </source>
</evidence>
<feature type="transmembrane region" description="Helical" evidence="8">
    <location>
        <begin position="351"/>
        <end position="372"/>
    </location>
</feature>
<keyword evidence="7 8" id="KW-0472">Membrane</keyword>
<evidence type="ECO:0000256" key="1">
    <source>
        <dbReference type="ARBA" id="ARBA00022448"/>
    </source>
</evidence>
<feature type="transmembrane region" description="Helical" evidence="8">
    <location>
        <begin position="167"/>
        <end position="187"/>
    </location>
</feature>
<keyword evidence="4 8" id="KW-0653">Protein transport</keyword>
<dbReference type="HAMAP" id="MF_01466">
    <property type="entry name" value="SecY2"/>
    <property type="match status" value="1"/>
</dbReference>
<dbReference type="OrthoDB" id="2055747at2"/>
<dbReference type="PANTHER" id="PTHR10906">
    <property type="entry name" value="SECY/SEC61-ALPHA FAMILY MEMBER"/>
    <property type="match status" value="1"/>
</dbReference>
<keyword evidence="2 8" id="KW-1003">Cell membrane</keyword>
<feature type="transmembrane region" description="Helical" evidence="8">
    <location>
        <begin position="295"/>
        <end position="315"/>
    </location>
</feature>
<evidence type="ECO:0000256" key="8">
    <source>
        <dbReference type="HAMAP-Rule" id="MF_01466"/>
    </source>
</evidence>
<evidence type="ECO:0000256" key="3">
    <source>
        <dbReference type="ARBA" id="ARBA00022692"/>
    </source>
</evidence>
<organism evidence="10 11">
    <name type="scientific">Streptococcus danieliae</name>
    <dbReference type="NCBI Taxonomy" id="747656"/>
    <lineage>
        <taxon>Bacteria</taxon>
        <taxon>Bacillati</taxon>
        <taxon>Bacillota</taxon>
        <taxon>Bacilli</taxon>
        <taxon>Lactobacillales</taxon>
        <taxon>Streptococcaceae</taxon>
        <taxon>Streptococcus</taxon>
    </lineage>
</organism>
<comment type="subunit">
    <text evidence="8">Component of the accessory SecA2/SecY2 protein translocase complex required to export cell wall proteins. May form heterotrimers with SecE and SecG subunits.</text>
</comment>
<dbReference type="GO" id="GO:0005886">
    <property type="term" value="C:plasma membrane"/>
    <property type="evidence" value="ECO:0007669"/>
    <property type="project" value="UniProtKB-SubCell"/>
</dbReference>
<feature type="transmembrane region" description="Helical" evidence="8">
    <location>
        <begin position="65"/>
        <end position="87"/>
    </location>
</feature>
<comment type="caution">
    <text evidence="8">Lacks conserved residue(s) required for the propagation of feature annotation.</text>
</comment>
<dbReference type="GO" id="GO:0006605">
    <property type="term" value="P:protein targeting"/>
    <property type="evidence" value="ECO:0007669"/>
    <property type="project" value="UniProtKB-UniRule"/>
</dbReference>
<feature type="transmembrane region" description="Helical" evidence="8">
    <location>
        <begin position="137"/>
        <end position="155"/>
    </location>
</feature>
<evidence type="ECO:0000256" key="4">
    <source>
        <dbReference type="ARBA" id="ARBA00022927"/>
    </source>
</evidence>
<comment type="similarity">
    <text evidence="8">Belongs to the SecY/SEC61-alpha family. SecY2 subfamily.</text>
</comment>
<feature type="transmembrane region" description="Helical" evidence="8">
    <location>
        <begin position="193"/>
        <end position="219"/>
    </location>
</feature>
<dbReference type="PIRSF" id="PIRSF004557">
    <property type="entry name" value="SecY"/>
    <property type="match status" value="1"/>
</dbReference>
<dbReference type="InterPro" id="IPR002208">
    <property type="entry name" value="SecY/SEC61-alpha"/>
</dbReference>
<dbReference type="PRINTS" id="PR00303">
    <property type="entry name" value="SECYTRNLCASE"/>
</dbReference>
<comment type="caution">
    <text evidence="10">The sequence shown here is derived from an EMBL/GenBank/DDBJ whole genome shotgun (WGS) entry which is preliminary data.</text>
</comment>
<comment type="subcellular location">
    <subcellularLocation>
        <location evidence="8">Cell membrane</location>
        <topology evidence="8">Multi-pass membrane protein</topology>
    </subcellularLocation>
</comment>
<dbReference type="InterPro" id="IPR014269">
    <property type="entry name" value="SecY2"/>
</dbReference>
<dbReference type="Pfam" id="PF00344">
    <property type="entry name" value="SecY"/>
    <property type="match status" value="1"/>
</dbReference>
<protein>
    <recommendedName>
        <fullName evidence="8 9">Accessory Sec system protein translocase subunit SecY2</fullName>
    </recommendedName>
</protein>
<feature type="transmembrane region" description="Helical" evidence="8">
    <location>
        <begin position="378"/>
        <end position="400"/>
    </location>
</feature>
<dbReference type="Proteomes" id="UP000461595">
    <property type="component" value="Unassembled WGS sequence"/>
</dbReference>
<feature type="transmembrane region" description="Helical" evidence="8">
    <location>
        <begin position="99"/>
        <end position="117"/>
    </location>
</feature>